<protein>
    <submittedName>
        <fullName evidence="1">Uncharacterized protein</fullName>
    </submittedName>
</protein>
<dbReference type="EMBL" id="LFZS01000007">
    <property type="protein sequence ID" value="ONN54366.1"/>
    <property type="molecule type" value="Genomic_DNA"/>
</dbReference>
<dbReference type="AlphaFoldDB" id="A0A1V2UWV1"/>
<evidence type="ECO:0000313" key="1">
    <source>
        <dbReference type="EMBL" id="ONN54366.1"/>
    </source>
</evidence>
<keyword evidence="2" id="KW-1185">Reference proteome</keyword>
<sequence length="217" mass="24588">MIGQQRNILATLGIDVWIPRTQVCQKNNAHTLWRDQVGEPHIPINIPIAVDIPAFEQVPSNPELLEVAKVVEEPSIAIVDVPQPEVVVEKPIVVEREAIAPFELQAYCLEKCVIFVDVTALEKEEKQLWANIQKAKVGHYAELRWPFPLAAYQDQRGVGSYIQGFLDAVAAEKKILCLGKCAYIQHTNIIHLASLKEMLDKPLLKKRLWQLMQDNNE</sequence>
<dbReference type="GeneID" id="60735508"/>
<name>A0A1V2UWV1_9GAMM</name>
<organism evidence="1 2">
    <name type="scientific">Acinetobacter genomosp. 33YU</name>
    <dbReference type="NCBI Taxonomy" id="1675530"/>
    <lineage>
        <taxon>Bacteria</taxon>
        <taxon>Pseudomonadati</taxon>
        <taxon>Pseudomonadota</taxon>
        <taxon>Gammaproteobacteria</taxon>
        <taxon>Moraxellales</taxon>
        <taxon>Moraxellaceae</taxon>
        <taxon>Acinetobacter</taxon>
    </lineage>
</organism>
<dbReference type="RefSeq" id="WP_077169400.1">
    <property type="nucleotide sequence ID" value="NZ_LFZS01000007.1"/>
</dbReference>
<evidence type="ECO:0000313" key="2">
    <source>
        <dbReference type="Proteomes" id="UP000189376"/>
    </source>
</evidence>
<reference evidence="1 2" key="1">
    <citation type="submission" date="2015-07" db="EMBL/GenBank/DDBJ databases">
        <title>Acinetobacter yuneri, a novel member of Acinetobacter calcoaceticus-Acinetobacter baumannii complex isolated from clinical specimen.</title>
        <authorList>
            <person name="Yu Y."/>
        </authorList>
    </citation>
    <scope>NUCLEOTIDE SEQUENCE [LARGE SCALE GENOMIC DNA]</scope>
    <source>
        <strain evidence="1 2">A362</strain>
    </source>
</reference>
<gene>
    <name evidence="1" type="ORF">AC058_11435</name>
</gene>
<comment type="caution">
    <text evidence="1">The sequence shown here is derived from an EMBL/GenBank/DDBJ whole genome shotgun (WGS) entry which is preliminary data.</text>
</comment>
<accession>A0A1V2UWV1</accession>
<proteinExistence type="predicted"/>
<dbReference type="Proteomes" id="UP000189376">
    <property type="component" value="Unassembled WGS sequence"/>
</dbReference>